<dbReference type="EMBL" id="JAQYXL010000001">
    <property type="protein sequence ID" value="MEN3229802.1"/>
    <property type="molecule type" value="Genomic_DNA"/>
</dbReference>
<proteinExistence type="predicted"/>
<name>A0ABU9ZED6_9HYPH</name>
<dbReference type="InterPro" id="IPR013978">
    <property type="entry name" value="MEKHLA"/>
</dbReference>
<dbReference type="Gene3D" id="3.30.450.20">
    <property type="entry name" value="PAS domain"/>
    <property type="match status" value="1"/>
</dbReference>
<protein>
    <submittedName>
        <fullName evidence="2">MEKHLA domain-containing protein</fullName>
    </submittedName>
</protein>
<gene>
    <name evidence="2" type="ORF">PUR21_19465</name>
</gene>
<dbReference type="InterPro" id="IPR035965">
    <property type="entry name" value="PAS-like_dom_sf"/>
</dbReference>
<dbReference type="PROSITE" id="PS50112">
    <property type="entry name" value="PAS"/>
    <property type="match status" value="1"/>
</dbReference>
<organism evidence="2 3">
    <name type="scientific">Methylorubrum rhodesianum</name>
    <dbReference type="NCBI Taxonomy" id="29427"/>
    <lineage>
        <taxon>Bacteria</taxon>
        <taxon>Pseudomonadati</taxon>
        <taxon>Pseudomonadota</taxon>
        <taxon>Alphaproteobacteria</taxon>
        <taxon>Hyphomicrobiales</taxon>
        <taxon>Methylobacteriaceae</taxon>
        <taxon>Methylorubrum</taxon>
    </lineage>
</organism>
<evidence type="ECO:0000313" key="3">
    <source>
        <dbReference type="Proteomes" id="UP001404845"/>
    </source>
</evidence>
<feature type="domain" description="PAS" evidence="1">
    <location>
        <begin position="36"/>
        <end position="75"/>
    </location>
</feature>
<comment type="caution">
    <text evidence="2">The sequence shown here is derived from an EMBL/GenBank/DDBJ whole genome shotgun (WGS) entry which is preliminary data.</text>
</comment>
<dbReference type="Pfam" id="PF08670">
    <property type="entry name" value="MEKHLA"/>
    <property type="match status" value="1"/>
</dbReference>
<sequence>MRPADDPRFFALLTGSFQRLVGRPLLPEPNSGPGWLYESAPFAVLAHDTSADPLFVYANRAAQRAFGYTWEEFVGMPSRLSAEAPERAERQRLLDAVARDGFVSGYSGIRVARDGRRFPVSEGIVWQLVDEAGTVHGQAATFPLAA</sequence>
<evidence type="ECO:0000313" key="2">
    <source>
        <dbReference type="EMBL" id="MEN3229802.1"/>
    </source>
</evidence>
<dbReference type="InterPro" id="IPR000014">
    <property type="entry name" value="PAS"/>
</dbReference>
<dbReference type="SUPFAM" id="SSF55785">
    <property type="entry name" value="PYP-like sensor domain (PAS domain)"/>
    <property type="match status" value="1"/>
</dbReference>
<reference evidence="2 3" key="1">
    <citation type="journal article" date="2023" name="PLoS ONE">
        <title>Complete genome assembly of Hawai'i environmental nontuberculous mycobacteria reveals unexpected co-isolation with methylobacteria.</title>
        <authorList>
            <person name="Hendrix J."/>
            <person name="Epperson L.E."/>
            <person name="Tong E.I."/>
            <person name="Chan Y.L."/>
            <person name="Hasan N.A."/>
            <person name="Dawrs S.N."/>
            <person name="Norton G.J."/>
            <person name="Virdi R."/>
            <person name="Crooks J.L."/>
            <person name="Chan E.D."/>
            <person name="Honda J.R."/>
            <person name="Strong M."/>
        </authorList>
    </citation>
    <scope>NUCLEOTIDE SEQUENCE [LARGE SCALE GENOMIC DNA]</scope>
    <source>
        <strain evidence="2 3">NJH_HI01</strain>
    </source>
</reference>
<dbReference type="RefSeq" id="WP_183667867.1">
    <property type="nucleotide sequence ID" value="NZ_JACHOS010000007.1"/>
</dbReference>
<dbReference type="NCBIfam" id="TIGR00229">
    <property type="entry name" value="sensory_box"/>
    <property type="match status" value="1"/>
</dbReference>
<dbReference type="Proteomes" id="UP001404845">
    <property type="component" value="Unassembled WGS sequence"/>
</dbReference>
<accession>A0ABU9ZED6</accession>
<keyword evidence="3" id="KW-1185">Reference proteome</keyword>
<evidence type="ECO:0000259" key="1">
    <source>
        <dbReference type="PROSITE" id="PS50112"/>
    </source>
</evidence>
<dbReference type="CDD" id="cd00130">
    <property type="entry name" value="PAS"/>
    <property type="match status" value="1"/>
</dbReference>